<proteinExistence type="predicted"/>
<dbReference type="EMBL" id="CACRXK020009763">
    <property type="protein sequence ID" value="CAB4017908.1"/>
    <property type="molecule type" value="Genomic_DNA"/>
</dbReference>
<dbReference type="AlphaFoldDB" id="A0A7D9EXL7"/>
<gene>
    <name evidence="1" type="ORF">PACLA_8A058297</name>
</gene>
<evidence type="ECO:0000313" key="1">
    <source>
        <dbReference type="EMBL" id="CAB4017908.1"/>
    </source>
</evidence>
<accession>A0A7D9EXL7</accession>
<keyword evidence="2" id="KW-1185">Reference proteome</keyword>
<dbReference type="Proteomes" id="UP001152795">
    <property type="component" value="Unassembled WGS sequence"/>
</dbReference>
<dbReference type="OrthoDB" id="5961134at2759"/>
<name>A0A7D9EXL7_PARCT</name>
<organism evidence="1 2">
    <name type="scientific">Paramuricea clavata</name>
    <name type="common">Red gorgonian</name>
    <name type="synonym">Violescent sea-whip</name>
    <dbReference type="NCBI Taxonomy" id="317549"/>
    <lineage>
        <taxon>Eukaryota</taxon>
        <taxon>Metazoa</taxon>
        <taxon>Cnidaria</taxon>
        <taxon>Anthozoa</taxon>
        <taxon>Octocorallia</taxon>
        <taxon>Malacalcyonacea</taxon>
        <taxon>Plexauridae</taxon>
        <taxon>Paramuricea</taxon>
    </lineage>
</organism>
<evidence type="ECO:0000313" key="2">
    <source>
        <dbReference type="Proteomes" id="UP001152795"/>
    </source>
</evidence>
<protein>
    <submittedName>
        <fullName evidence="1">Uncharacterized protein</fullName>
    </submittedName>
</protein>
<sequence>MVDHFQDLLISLEDDEQVTGYTEALAWNDGQDSIANTEGNDKETGSYQSPDLTLAGALGWLTGQKHVPINEDNLKIHVDFDHDCMTRNNLHTVCFPVVGACVRNVTLPVEHMKTSDDFKRVFLIAFSKGQSFGNR</sequence>
<reference evidence="1" key="1">
    <citation type="submission" date="2020-04" db="EMBL/GenBank/DDBJ databases">
        <authorList>
            <person name="Alioto T."/>
            <person name="Alioto T."/>
            <person name="Gomez Garrido J."/>
        </authorList>
    </citation>
    <scope>NUCLEOTIDE SEQUENCE</scope>
    <source>
        <strain evidence="1">A484AB</strain>
    </source>
</reference>
<comment type="caution">
    <text evidence="1">The sequence shown here is derived from an EMBL/GenBank/DDBJ whole genome shotgun (WGS) entry which is preliminary data.</text>
</comment>